<gene>
    <name evidence="14" type="ORF">SAMN05421767_11447</name>
</gene>
<keyword evidence="7 11" id="KW-0067">ATP-binding</keyword>
<dbReference type="GO" id="GO:0005524">
    <property type="term" value="F:ATP binding"/>
    <property type="evidence" value="ECO:0007669"/>
    <property type="project" value="UniProtKB-KW"/>
</dbReference>
<evidence type="ECO:0000256" key="7">
    <source>
        <dbReference type="ARBA" id="ARBA00022840"/>
    </source>
</evidence>
<feature type="domain" description="Mur ligase C-terminal" evidence="12">
    <location>
        <begin position="294"/>
        <end position="414"/>
    </location>
</feature>
<keyword evidence="8" id="KW-0460">Magnesium</keyword>
<dbReference type="InterPro" id="IPR001645">
    <property type="entry name" value="Folylpolyglutamate_synth"/>
</dbReference>
<dbReference type="SUPFAM" id="SSF53623">
    <property type="entry name" value="MurD-like peptide ligases, catalytic domain"/>
    <property type="match status" value="1"/>
</dbReference>
<accession>A0A1H9KMK2</accession>
<evidence type="ECO:0000256" key="9">
    <source>
        <dbReference type="ARBA" id="ARBA00030592"/>
    </source>
</evidence>
<dbReference type="GO" id="GO:0004326">
    <property type="term" value="F:tetrahydrofolylpolyglutamate synthase activity"/>
    <property type="evidence" value="ECO:0007669"/>
    <property type="project" value="UniProtKB-EC"/>
</dbReference>
<dbReference type="PANTHER" id="PTHR11136">
    <property type="entry name" value="FOLYLPOLYGLUTAMATE SYNTHASE-RELATED"/>
    <property type="match status" value="1"/>
</dbReference>
<dbReference type="Pfam" id="PF08245">
    <property type="entry name" value="Mur_ligase_M"/>
    <property type="match status" value="1"/>
</dbReference>
<dbReference type="GO" id="GO:0046872">
    <property type="term" value="F:metal ion binding"/>
    <property type="evidence" value="ECO:0007669"/>
    <property type="project" value="UniProtKB-KW"/>
</dbReference>
<comment type="catalytic activity">
    <reaction evidence="10">
        <text>(6S)-5,6,7,8-tetrahydrofolyl-(gamma-L-Glu)(n) + L-glutamate + ATP = (6S)-5,6,7,8-tetrahydrofolyl-(gamma-L-Glu)(n+1) + ADP + phosphate + H(+)</text>
        <dbReference type="Rhea" id="RHEA:10580"/>
        <dbReference type="Rhea" id="RHEA-COMP:14738"/>
        <dbReference type="Rhea" id="RHEA-COMP:14740"/>
        <dbReference type="ChEBI" id="CHEBI:15378"/>
        <dbReference type="ChEBI" id="CHEBI:29985"/>
        <dbReference type="ChEBI" id="CHEBI:30616"/>
        <dbReference type="ChEBI" id="CHEBI:43474"/>
        <dbReference type="ChEBI" id="CHEBI:141005"/>
        <dbReference type="ChEBI" id="CHEBI:456216"/>
        <dbReference type="EC" id="6.3.2.17"/>
    </reaction>
</comment>
<comment type="similarity">
    <text evidence="2 11">Belongs to the folylpolyglutamate synthase family.</text>
</comment>
<dbReference type="Gene3D" id="3.40.1190.10">
    <property type="entry name" value="Mur-like, catalytic domain"/>
    <property type="match status" value="1"/>
</dbReference>
<name>A0A1H9KMK2_9LACT</name>
<dbReference type="PIRSF" id="PIRSF001563">
    <property type="entry name" value="Folylpolyglu_synth"/>
    <property type="match status" value="1"/>
</dbReference>
<evidence type="ECO:0000256" key="1">
    <source>
        <dbReference type="ARBA" id="ARBA00001946"/>
    </source>
</evidence>
<evidence type="ECO:0000256" key="6">
    <source>
        <dbReference type="ARBA" id="ARBA00022741"/>
    </source>
</evidence>
<dbReference type="PANTHER" id="PTHR11136:SF0">
    <property type="entry name" value="DIHYDROFOLATE SYNTHETASE-RELATED"/>
    <property type="match status" value="1"/>
</dbReference>
<evidence type="ECO:0000259" key="12">
    <source>
        <dbReference type="Pfam" id="PF02875"/>
    </source>
</evidence>
<comment type="cofactor">
    <cofactor evidence="1">
        <name>Mg(2+)</name>
        <dbReference type="ChEBI" id="CHEBI:18420"/>
    </cofactor>
</comment>
<evidence type="ECO:0000313" key="15">
    <source>
        <dbReference type="Proteomes" id="UP000198556"/>
    </source>
</evidence>
<dbReference type="SUPFAM" id="SSF53244">
    <property type="entry name" value="MurD-like peptide ligases, peptide-binding domain"/>
    <property type="match status" value="1"/>
</dbReference>
<dbReference type="EC" id="6.3.2.17" evidence="3"/>
<dbReference type="EMBL" id="FOGF01000014">
    <property type="protein sequence ID" value="SER00396.1"/>
    <property type="molecule type" value="Genomic_DNA"/>
</dbReference>
<dbReference type="InterPro" id="IPR036615">
    <property type="entry name" value="Mur_ligase_C_dom_sf"/>
</dbReference>
<evidence type="ECO:0000256" key="5">
    <source>
        <dbReference type="ARBA" id="ARBA00022723"/>
    </source>
</evidence>
<feature type="domain" description="Mur ligase central" evidence="13">
    <location>
        <begin position="46"/>
        <end position="266"/>
    </location>
</feature>
<keyword evidence="5" id="KW-0479">Metal-binding</keyword>
<dbReference type="InterPro" id="IPR013221">
    <property type="entry name" value="Mur_ligase_cen"/>
</dbReference>
<reference evidence="14 15" key="1">
    <citation type="submission" date="2016-10" db="EMBL/GenBank/DDBJ databases">
        <authorList>
            <person name="de Groot N.N."/>
        </authorList>
    </citation>
    <scope>NUCLEOTIDE SEQUENCE [LARGE SCALE GENOMIC DNA]</scope>
    <source>
        <strain evidence="14 15">DSM 15827</strain>
    </source>
</reference>
<evidence type="ECO:0000256" key="2">
    <source>
        <dbReference type="ARBA" id="ARBA00008276"/>
    </source>
</evidence>
<evidence type="ECO:0000256" key="11">
    <source>
        <dbReference type="PIRNR" id="PIRNR001563"/>
    </source>
</evidence>
<sequence>MVEQFETISEWIKSREYLRHKNGLSRLSALMDILDNPQKTFKSIHISGTNGKGSTISFMNSLMTAHQLVVGRFVSPHLNSYHDRIAIDGIPIADSDFERIGQMIRRAEKELPTEFETLTFFEIMTAIMFVYFKEQKVDVALIEVGIGGLYDVTNIIDSDISVITSIGLDHQNLLGNTIEEIARQKAGIFKQGQTAVVGPVPAEALAIFQAIADTKNVTLYQYGNDFKMEKTRDGYLYIRSSQNLLLKKIGLIGNHQLENAALAVTAFTIFMHKYNLIVENTQIISALETTKWPGRMEQVSTNPSIWLDGCHNLPAIKRLVETIKEQTANQQQIVILFGALAKKDYREMLLLLRELLPQTEIVITTFNDSHAAGEKEFETIVKSINAIYYEDYLQYLHQFICEKNDQKVLYATGSLYFIAEIRKLLL</sequence>
<evidence type="ECO:0000256" key="3">
    <source>
        <dbReference type="ARBA" id="ARBA00013025"/>
    </source>
</evidence>
<keyword evidence="6 11" id="KW-0547">Nucleotide-binding</keyword>
<protein>
    <recommendedName>
        <fullName evidence="3">tetrahydrofolate synthase</fullName>
        <ecNumber evidence="3">6.3.2.17</ecNumber>
    </recommendedName>
    <alternativeName>
        <fullName evidence="9">Tetrahydrofolylpolyglutamate synthase</fullName>
    </alternativeName>
</protein>
<dbReference type="InterPro" id="IPR018109">
    <property type="entry name" value="Folylpolyglutamate_synth_CS"/>
</dbReference>
<dbReference type="PROSITE" id="PS01012">
    <property type="entry name" value="FOLYLPOLYGLU_SYNT_2"/>
    <property type="match status" value="1"/>
</dbReference>
<dbReference type="PROSITE" id="PS01011">
    <property type="entry name" value="FOLYLPOLYGLU_SYNT_1"/>
    <property type="match status" value="1"/>
</dbReference>
<evidence type="ECO:0000256" key="10">
    <source>
        <dbReference type="ARBA" id="ARBA00047493"/>
    </source>
</evidence>
<dbReference type="GO" id="GO:0005737">
    <property type="term" value="C:cytoplasm"/>
    <property type="evidence" value="ECO:0007669"/>
    <property type="project" value="TreeGrafter"/>
</dbReference>
<dbReference type="Proteomes" id="UP000198556">
    <property type="component" value="Unassembled WGS sequence"/>
</dbReference>
<dbReference type="InterPro" id="IPR036565">
    <property type="entry name" value="Mur-like_cat_sf"/>
</dbReference>
<dbReference type="NCBIfam" id="TIGR01499">
    <property type="entry name" value="folC"/>
    <property type="match status" value="1"/>
</dbReference>
<keyword evidence="4 11" id="KW-0436">Ligase</keyword>
<dbReference type="InterPro" id="IPR004101">
    <property type="entry name" value="Mur_ligase_C"/>
</dbReference>
<dbReference type="Gene3D" id="3.90.190.20">
    <property type="entry name" value="Mur ligase, C-terminal domain"/>
    <property type="match status" value="1"/>
</dbReference>
<evidence type="ECO:0000259" key="13">
    <source>
        <dbReference type="Pfam" id="PF08245"/>
    </source>
</evidence>
<keyword evidence="15" id="KW-1185">Reference proteome</keyword>
<dbReference type="STRING" id="137733.SAMN05421767_11447"/>
<evidence type="ECO:0000313" key="14">
    <source>
        <dbReference type="EMBL" id="SER00396.1"/>
    </source>
</evidence>
<proteinExistence type="inferred from homology"/>
<evidence type="ECO:0000256" key="4">
    <source>
        <dbReference type="ARBA" id="ARBA00022598"/>
    </source>
</evidence>
<evidence type="ECO:0000256" key="8">
    <source>
        <dbReference type="ARBA" id="ARBA00022842"/>
    </source>
</evidence>
<dbReference type="AlphaFoldDB" id="A0A1H9KMK2"/>
<organism evidence="14 15">
    <name type="scientific">Granulicatella balaenopterae</name>
    <dbReference type="NCBI Taxonomy" id="137733"/>
    <lineage>
        <taxon>Bacteria</taxon>
        <taxon>Bacillati</taxon>
        <taxon>Bacillota</taxon>
        <taxon>Bacilli</taxon>
        <taxon>Lactobacillales</taxon>
        <taxon>Carnobacteriaceae</taxon>
        <taxon>Granulicatella</taxon>
    </lineage>
</organism>
<dbReference type="GO" id="GO:0008841">
    <property type="term" value="F:dihydrofolate synthase activity"/>
    <property type="evidence" value="ECO:0007669"/>
    <property type="project" value="TreeGrafter"/>
</dbReference>
<dbReference type="Pfam" id="PF02875">
    <property type="entry name" value="Mur_ligase_C"/>
    <property type="match status" value="1"/>
</dbReference>
<dbReference type="OrthoDB" id="9809356at2"/>
<dbReference type="FunFam" id="3.40.1190.10:FF:000011">
    <property type="entry name" value="Folylpolyglutamate synthase/dihydrofolate synthase"/>
    <property type="match status" value="1"/>
</dbReference>